<dbReference type="AlphaFoldDB" id="A0A653CZ69"/>
<proteinExistence type="predicted"/>
<reference evidence="1 2" key="1">
    <citation type="submission" date="2019-01" db="EMBL/GenBank/DDBJ databases">
        <authorList>
            <person name="Sayadi A."/>
        </authorList>
    </citation>
    <scope>NUCLEOTIDE SEQUENCE [LARGE SCALE GENOMIC DNA]</scope>
</reference>
<keyword evidence="2" id="KW-1185">Reference proteome</keyword>
<evidence type="ECO:0000313" key="1">
    <source>
        <dbReference type="EMBL" id="VEN53147.1"/>
    </source>
</evidence>
<organism evidence="1 2">
    <name type="scientific">Callosobruchus maculatus</name>
    <name type="common">Southern cowpea weevil</name>
    <name type="synonym">Pulse bruchid</name>
    <dbReference type="NCBI Taxonomy" id="64391"/>
    <lineage>
        <taxon>Eukaryota</taxon>
        <taxon>Metazoa</taxon>
        <taxon>Ecdysozoa</taxon>
        <taxon>Arthropoda</taxon>
        <taxon>Hexapoda</taxon>
        <taxon>Insecta</taxon>
        <taxon>Pterygota</taxon>
        <taxon>Neoptera</taxon>
        <taxon>Endopterygota</taxon>
        <taxon>Coleoptera</taxon>
        <taxon>Polyphaga</taxon>
        <taxon>Cucujiformia</taxon>
        <taxon>Chrysomeloidea</taxon>
        <taxon>Chrysomelidae</taxon>
        <taxon>Bruchinae</taxon>
        <taxon>Bruchini</taxon>
        <taxon>Callosobruchus</taxon>
    </lineage>
</organism>
<accession>A0A653CZ69</accession>
<dbReference type="Proteomes" id="UP000410492">
    <property type="component" value="Unassembled WGS sequence"/>
</dbReference>
<dbReference type="OrthoDB" id="6760484at2759"/>
<sequence length="75" mass="8729">MNHTNSTSVLNHLMSKLYEQKFRDAWLKDPLLKNWLTTVQSTSGVLAKCKFCRVHLTSSILKPKKYQDMTWCQVG</sequence>
<protein>
    <submittedName>
        <fullName evidence="1">Uncharacterized protein</fullName>
    </submittedName>
</protein>
<name>A0A653CZ69_CALMS</name>
<gene>
    <name evidence="1" type="ORF">CALMAC_LOCUS13050</name>
</gene>
<evidence type="ECO:0000313" key="2">
    <source>
        <dbReference type="Proteomes" id="UP000410492"/>
    </source>
</evidence>
<dbReference type="EMBL" id="CAACVG010009398">
    <property type="protein sequence ID" value="VEN53147.1"/>
    <property type="molecule type" value="Genomic_DNA"/>
</dbReference>